<feature type="region of interest" description="Disordered" evidence="1">
    <location>
        <begin position="1"/>
        <end position="26"/>
    </location>
</feature>
<protein>
    <submittedName>
        <fullName evidence="2">Uncharacterized protein</fullName>
    </submittedName>
</protein>
<comment type="caution">
    <text evidence="2">The sequence shown here is derived from an EMBL/GenBank/DDBJ whole genome shotgun (WGS) entry which is preliminary data.</text>
</comment>
<organism evidence="2 3">
    <name type="scientific">Bradyrhizobium stylosanthis</name>
    <dbReference type="NCBI Taxonomy" id="1803665"/>
    <lineage>
        <taxon>Bacteria</taxon>
        <taxon>Pseudomonadati</taxon>
        <taxon>Pseudomonadota</taxon>
        <taxon>Alphaproteobacteria</taxon>
        <taxon>Hyphomicrobiales</taxon>
        <taxon>Nitrobacteraceae</taxon>
        <taxon>Bradyrhizobium</taxon>
    </lineage>
</organism>
<dbReference type="EMBL" id="VITK01000019">
    <property type="protein sequence ID" value="TWA89568.1"/>
    <property type="molecule type" value="Genomic_DNA"/>
</dbReference>
<evidence type="ECO:0000256" key="1">
    <source>
        <dbReference type="SAM" id="MobiDB-lite"/>
    </source>
</evidence>
<sequence length="63" mass="6642">MTEDTAVEATETVEQSTEAAPAPKHSDTLLDLVKRLAHDASDEVVDAIRHIESAAATLASKAL</sequence>
<proteinExistence type="predicted"/>
<reference evidence="2 3" key="1">
    <citation type="submission" date="2019-06" db="EMBL/GenBank/DDBJ databases">
        <title>Genomic Encyclopedia of Type Strains, Phase IV (KMG-V): Genome sequencing to study the core and pangenomes of soil and plant-associated prokaryotes.</title>
        <authorList>
            <person name="Whitman W."/>
        </authorList>
    </citation>
    <scope>NUCLEOTIDE SEQUENCE [LARGE SCALE GENOMIC DNA]</scope>
    <source>
        <strain evidence="2 3">BR 510</strain>
    </source>
</reference>
<keyword evidence="3" id="KW-1185">Reference proteome</keyword>
<feature type="compositionally biased region" description="Low complexity" evidence="1">
    <location>
        <begin position="7"/>
        <end position="20"/>
    </location>
</feature>
<gene>
    <name evidence="2" type="ORF">FBZ96_11936</name>
</gene>
<evidence type="ECO:0000313" key="2">
    <source>
        <dbReference type="EMBL" id="TWA89568.1"/>
    </source>
</evidence>
<name>A0A560CXH3_9BRAD</name>
<evidence type="ECO:0000313" key="3">
    <source>
        <dbReference type="Proteomes" id="UP000319949"/>
    </source>
</evidence>
<dbReference type="AlphaFoldDB" id="A0A560CXH3"/>
<accession>A0A560CXH3</accession>
<dbReference type="RefSeq" id="WP_145670161.1">
    <property type="nucleotide sequence ID" value="NZ_VITK01000019.1"/>
</dbReference>
<dbReference type="Proteomes" id="UP000319949">
    <property type="component" value="Unassembled WGS sequence"/>
</dbReference>